<dbReference type="OrthoDB" id="11824at2157"/>
<dbReference type="STRING" id="1407055.NITUZ_40552"/>
<name>V6AU97_9ARCH</name>
<proteinExistence type="predicted"/>
<evidence type="ECO:0000313" key="7">
    <source>
        <dbReference type="EMBL" id="CDI06386.1"/>
    </source>
</evidence>
<keyword evidence="8" id="KW-1185">Reference proteome</keyword>
<evidence type="ECO:0000256" key="6">
    <source>
        <dbReference type="SAM" id="Phobius"/>
    </source>
</evidence>
<evidence type="ECO:0000256" key="3">
    <source>
        <dbReference type="ARBA" id="ARBA00022989"/>
    </source>
</evidence>
<protein>
    <recommendedName>
        <fullName evidence="9">Integral membrane protein</fullName>
    </recommendedName>
</protein>
<dbReference type="Pfam" id="PF01988">
    <property type="entry name" value="VIT1"/>
    <property type="match status" value="1"/>
</dbReference>
<keyword evidence="4 6" id="KW-0472">Membrane</keyword>
<evidence type="ECO:0000256" key="4">
    <source>
        <dbReference type="ARBA" id="ARBA00023136"/>
    </source>
</evidence>
<comment type="subcellular location">
    <subcellularLocation>
        <location evidence="1">Endomembrane system</location>
        <topology evidence="1">Multi-pass membrane protein</topology>
    </subcellularLocation>
</comment>
<dbReference type="AlphaFoldDB" id="V6AU97"/>
<feature type="transmembrane region" description="Helical" evidence="6">
    <location>
        <begin position="172"/>
        <end position="191"/>
    </location>
</feature>
<feature type="transmembrane region" description="Helical" evidence="6">
    <location>
        <begin position="138"/>
        <end position="160"/>
    </location>
</feature>
<feature type="transmembrane region" description="Helical" evidence="6">
    <location>
        <begin position="20"/>
        <end position="42"/>
    </location>
</feature>
<evidence type="ECO:0000256" key="1">
    <source>
        <dbReference type="ARBA" id="ARBA00004127"/>
    </source>
</evidence>
<feature type="transmembrane region" description="Helical" evidence="6">
    <location>
        <begin position="203"/>
        <end position="227"/>
    </location>
</feature>
<keyword evidence="3 6" id="KW-1133">Transmembrane helix</keyword>
<dbReference type="GO" id="GO:0005384">
    <property type="term" value="F:manganese ion transmembrane transporter activity"/>
    <property type="evidence" value="ECO:0007669"/>
    <property type="project" value="InterPro"/>
</dbReference>
<feature type="coiled-coil region" evidence="5">
    <location>
        <begin position="56"/>
        <end position="83"/>
    </location>
</feature>
<sequence>MKWHFEDFIYGSFDGSVTTFAIVAGAVGASLSPVIVLILGFANLAADGFSMAVGNYQATKARIEFIQKERKREEWEIDNMADTERQEIRDIYAKKGFANELLDEIVKVITARKKVWIDTMMKEELGLIEDGRRPLDTAISTIVGFVSIGMIPLIPFVFLYVTEIHLSVQNSFLYSTVFTGGAFFLIGLIKGKIVKKSLIRSGTMTLLIGAIAATAAYIVGTLLGNLIK</sequence>
<reference evidence="7 8" key="1">
    <citation type="journal article" date="2013" name="PLoS ONE">
        <title>Enrichment and Genome Sequence of the Group I.1a Ammonia-Oxidizing Archaeon ?Ca. Nitrosotenuis uzonensis? Representing a Clade Globally.</title>
        <authorList>
            <person name="Lebedeva E.V."/>
            <person name="Hatzenpichler R."/>
            <person name="Pelletier E."/>
            <person name="Schuster N."/>
            <person name="Hauzmayer S."/>
            <person name="Bulaev A."/>
            <person name="Grigor'eva N.V."/>
            <person name="Galushko A."/>
            <person name="Schmid M."/>
            <person name="Palatinszky M."/>
            <person name="Le Paslier D."/>
            <person name="Daims H."/>
            <person name="Wagner M."/>
        </authorList>
    </citation>
    <scope>NUCLEOTIDE SEQUENCE [LARGE SCALE GENOMIC DNA]</scope>
    <source>
        <strain evidence="7 8">N4</strain>
    </source>
</reference>
<dbReference type="PANTHER" id="PTHR31851">
    <property type="entry name" value="FE(2+)/MN(2+) TRANSPORTER PCL1"/>
    <property type="match status" value="1"/>
</dbReference>
<accession>V6AU97</accession>
<dbReference type="InterPro" id="IPR008217">
    <property type="entry name" value="Ccc1_fam"/>
</dbReference>
<evidence type="ECO:0008006" key="9">
    <source>
        <dbReference type="Google" id="ProtNLM"/>
    </source>
</evidence>
<evidence type="ECO:0000313" key="8">
    <source>
        <dbReference type="Proteomes" id="UP000018159"/>
    </source>
</evidence>
<dbReference type="GO" id="GO:0012505">
    <property type="term" value="C:endomembrane system"/>
    <property type="evidence" value="ECO:0007669"/>
    <property type="project" value="UniProtKB-SubCell"/>
</dbReference>
<keyword evidence="2 6" id="KW-0812">Transmembrane</keyword>
<dbReference type="EMBL" id="CBTY010000009">
    <property type="protein sequence ID" value="CDI06386.1"/>
    <property type="molecule type" value="Genomic_DNA"/>
</dbReference>
<keyword evidence="5" id="KW-0175">Coiled coil</keyword>
<evidence type="ECO:0000256" key="2">
    <source>
        <dbReference type="ARBA" id="ARBA00022692"/>
    </source>
</evidence>
<dbReference type="Proteomes" id="UP000018159">
    <property type="component" value="Unassembled WGS sequence"/>
</dbReference>
<dbReference type="RefSeq" id="WP_048196785.1">
    <property type="nucleotide sequence ID" value="NZ_CBTY010000009.1"/>
</dbReference>
<dbReference type="GO" id="GO:0030026">
    <property type="term" value="P:intracellular manganese ion homeostasis"/>
    <property type="evidence" value="ECO:0007669"/>
    <property type="project" value="InterPro"/>
</dbReference>
<organism evidence="7 8">
    <name type="scientific">Candidatus Nitrosotenuis uzonensis</name>
    <dbReference type="NCBI Taxonomy" id="1407055"/>
    <lineage>
        <taxon>Archaea</taxon>
        <taxon>Nitrososphaerota</taxon>
        <taxon>Candidatus Nitrosotenuis</taxon>
    </lineage>
</organism>
<evidence type="ECO:0000256" key="5">
    <source>
        <dbReference type="SAM" id="Coils"/>
    </source>
</evidence>
<gene>
    <name evidence="7" type="ORF">NITUZ_40552</name>
</gene>
<comment type="caution">
    <text evidence="7">The sequence shown here is derived from an EMBL/GenBank/DDBJ whole genome shotgun (WGS) entry which is preliminary data.</text>
</comment>